<dbReference type="PANTHER" id="PTHR21090:SF5">
    <property type="entry name" value="PENTAFUNCTIONAL AROM POLYPEPTIDE"/>
    <property type="match status" value="1"/>
</dbReference>
<proteinExistence type="inferred from homology"/>
<feature type="binding site" evidence="7">
    <location>
        <position position="407"/>
    </location>
    <ligand>
        <name>phosphoenolpyruvate</name>
        <dbReference type="ChEBI" id="CHEBI:58702"/>
    </ligand>
</feature>
<feature type="domain" description="Enolpyruvate transferase" evidence="8">
    <location>
        <begin position="13"/>
        <end position="416"/>
    </location>
</feature>
<evidence type="ECO:0000256" key="5">
    <source>
        <dbReference type="ARBA" id="ARBA00023141"/>
    </source>
</evidence>
<evidence type="ECO:0000313" key="9">
    <source>
        <dbReference type="EMBL" id="MFD2874198.1"/>
    </source>
</evidence>
<gene>
    <name evidence="7 9" type="primary">aroA</name>
    <name evidence="9" type="ORF">ACFS5N_17075</name>
</gene>
<feature type="binding site" evidence="7">
    <location>
        <position position="334"/>
    </location>
    <ligand>
        <name>3-phosphoshikimate</name>
        <dbReference type="ChEBI" id="CHEBI:145989"/>
    </ligand>
</feature>
<dbReference type="InterPro" id="IPR036968">
    <property type="entry name" value="Enolpyruvate_Tfrase_sf"/>
</dbReference>
<keyword evidence="7" id="KW-0963">Cytoplasm</keyword>
<keyword evidence="3 7" id="KW-0028">Amino-acid biosynthesis</keyword>
<feature type="binding site" evidence="7">
    <location>
        <position position="116"/>
    </location>
    <ligand>
        <name>phosphoenolpyruvate</name>
        <dbReference type="ChEBI" id="CHEBI:58702"/>
    </ligand>
</feature>
<feature type="binding site" evidence="7">
    <location>
        <position position="165"/>
    </location>
    <ligand>
        <name>phosphoenolpyruvate</name>
        <dbReference type="ChEBI" id="CHEBI:58702"/>
    </ligand>
</feature>
<feature type="binding site" evidence="7">
    <location>
        <position position="29"/>
    </location>
    <ligand>
        <name>3-phosphoshikimate</name>
        <dbReference type="ChEBI" id="CHEBI:145989"/>
    </ligand>
</feature>
<keyword evidence="4 7" id="KW-0808">Transferase</keyword>
<dbReference type="Proteomes" id="UP001597557">
    <property type="component" value="Unassembled WGS sequence"/>
</dbReference>
<reference evidence="10" key="1">
    <citation type="journal article" date="2019" name="Int. J. Syst. Evol. Microbiol.">
        <title>The Global Catalogue of Microorganisms (GCM) 10K type strain sequencing project: providing services to taxonomists for standard genome sequencing and annotation.</title>
        <authorList>
            <consortium name="The Broad Institute Genomics Platform"/>
            <consortium name="The Broad Institute Genome Sequencing Center for Infectious Disease"/>
            <person name="Wu L."/>
            <person name="Ma J."/>
        </authorList>
    </citation>
    <scope>NUCLEOTIDE SEQUENCE [LARGE SCALE GENOMIC DNA]</scope>
    <source>
        <strain evidence="10">KCTC 22437</strain>
    </source>
</reference>
<evidence type="ECO:0000259" key="8">
    <source>
        <dbReference type="Pfam" id="PF00275"/>
    </source>
</evidence>
<sequence length="426" mass="47325">MSQNILLTKKDKVAKGEVHLTGSKSECNRALVIEALSDGKVRVENISDAADTVTLQKVLGLTLQPAGYESQPIKQLAEHKIVNIGPAGTAMRFLTAYYTLQDEEVILTGSERMKQRPIGILVDALRKLGAEISYEENDGYPPIRIKGNIKQATDKISIKGSISSQYITALLLIAPKLPMGLEVHIEGDLTSRPYVEMTLGMLEQAGIKHEWNDNVINIPHQEFKETSLPVEPDWSAASYWYSIAALADEADLFLHGLTAYSLQGDSVIAEIMANFGITSQFRDGGVHIKKEPKQIVRKEFDLKKCPDLAQTIVVVCAALNHEVTFTGLETLKIKETDRIAALQNELAKMGVKLIEDNETYTLDCSGKFIPERMFINTYDDHRMAMAFAPLALIVPELEVEDAMVVEKSYPAFWTDLEKVGFEVKDI</sequence>
<dbReference type="InterPro" id="IPR023193">
    <property type="entry name" value="EPSP_synthase_CS"/>
</dbReference>
<dbReference type="PROSITE" id="PS00885">
    <property type="entry name" value="EPSP_SYNTHASE_2"/>
    <property type="match status" value="1"/>
</dbReference>
<feature type="binding site" evidence="7">
    <location>
        <position position="24"/>
    </location>
    <ligand>
        <name>phosphoenolpyruvate</name>
        <dbReference type="ChEBI" id="CHEBI:58702"/>
    </ligand>
</feature>
<feature type="binding site" evidence="7">
    <location>
        <position position="164"/>
    </location>
    <ligand>
        <name>3-phosphoshikimate</name>
        <dbReference type="ChEBI" id="CHEBI:145989"/>
    </ligand>
</feature>
<comment type="catalytic activity">
    <reaction evidence="6">
        <text>3-phosphoshikimate + phosphoenolpyruvate = 5-O-(1-carboxyvinyl)-3-phosphoshikimate + phosphate</text>
        <dbReference type="Rhea" id="RHEA:21256"/>
        <dbReference type="ChEBI" id="CHEBI:43474"/>
        <dbReference type="ChEBI" id="CHEBI:57701"/>
        <dbReference type="ChEBI" id="CHEBI:58702"/>
        <dbReference type="ChEBI" id="CHEBI:145989"/>
        <dbReference type="EC" id="2.5.1.19"/>
    </reaction>
    <physiologicalReaction direction="left-to-right" evidence="6">
        <dbReference type="Rhea" id="RHEA:21257"/>
    </physiologicalReaction>
</comment>
<dbReference type="EC" id="2.5.1.19" evidence="7"/>
<feature type="binding site" evidence="7">
    <location>
        <position position="163"/>
    </location>
    <ligand>
        <name>3-phosphoshikimate</name>
        <dbReference type="ChEBI" id="CHEBI:145989"/>
    </ligand>
</feature>
<accession>A0ABW5YFP6</accession>
<comment type="subcellular location">
    <subcellularLocation>
        <location evidence="7">Cytoplasm</location>
    </subcellularLocation>
</comment>
<dbReference type="InterPro" id="IPR006264">
    <property type="entry name" value="EPSP_synthase"/>
</dbReference>
<protein>
    <recommendedName>
        <fullName evidence="7">3-phosphoshikimate 1-carboxyvinyltransferase</fullName>
        <ecNumber evidence="7">2.5.1.19</ecNumber>
    </recommendedName>
    <alternativeName>
        <fullName evidence="7">5-enolpyruvylshikimate-3-phosphate synthase</fullName>
        <shortName evidence="7">EPSP synthase</shortName>
        <shortName evidence="7">EPSPS</shortName>
    </alternativeName>
</protein>
<feature type="binding site" evidence="7">
    <location>
        <position position="382"/>
    </location>
    <ligand>
        <name>phosphoenolpyruvate</name>
        <dbReference type="ChEBI" id="CHEBI:58702"/>
    </ligand>
</feature>
<comment type="subunit">
    <text evidence="7">Monomer.</text>
</comment>
<feature type="binding site" evidence="7">
    <location>
        <position position="25"/>
    </location>
    <ligand>
        <name>3-phosphoshikimate</name>
        <dbReference type="ChEBI" id="CHEBI:145989"/>
    </ligand>
</feature>
<evidence type="ECO:0000256" key="4">
    <source>
        <dbReference type="ARBA" id="ARBA00022679"/>
    </source>
</evidence>
<feature type="active site" description="Proton acceptor" evidence="7">
    <location>
        <position position="307"/>
    </location>
</feature>
<keyword evidence="5 7" id="KW-0057">Aromatic amino acid biosynthesis</keyword>
<comment type="caution">
    <text evidence="9">The sequence shown here is derived from an EMBL/GenBank/DDBJ whole genome shotgun (WGS) entry which is preliminary data.</text>
</comment>
<dbReference type="Pfam" id="PF00275">
    <property type="entry name" value="EPSP_synthase"/>
    <property type="match status" value="1"/>
</dbReference>
<evidence type="ECO:0000256" key="6">
    <source>
        <dbReference type="ARBA" id="ARBA00044633"/>
    </source>
</evidence>
<name>A0ABW5YFP6_9SPHI</name>
<dbReference type="RefSeq" id="WP_377188393.1">
    <property type="nucleotide sequence ID" value="NZ_JBHUPD010000003.1"/>
</dbReference>
<dbReference type="InterPro" id="IPR013792">
    <property type="entry name" value="RNA3'P_cycl/enolpyr_Trfase_a/b"/>
</dbReference>
<comment type="similarity">
    <text evidence="2 7">Belongs to the EPSP synthase family.</text>
</comment>
<dbReference type="PANTHER" id="PTHR21090">
    <property type="entry name" value="AROM/DEHYDROQUINATE SYNTHASE"/>
    <property type="match status" value="1"/>
</dbReference>
<dbReference type="EMBL" id="JBHUPD010000003">
    <property type="protein sequence ID" value="MFD2874198.1"/>
    <property type="molecule type" value="Genomic_DNA"/>
</dbReference>
<evidence type="ECO:0000256" key="2">
    <source>
        <dbReference type="ARBA" id="ARBA00009948"/>
    </source>
</evidence>
<feature type="binding site" evidence="7">
    <location>
        <position position="24"/>
    </location>
    <ligand>
        <name>3-phosphoshikimate</name>
        <dbReference type="ChEBI" id="CHEBI:145989"/>
    </ligand>
</feature>
<dbReference type="Gene3D" id="3.65.10.10">
    <property type="entry name" value="Enolpyruvate transferase domain"/>
    <property type="match status" value="2"/>
</dbReference>
<dbReference type="SUPFAM" id="SSF55205">
    <property type="entry name" value="EPT/RTPC-like"/>
    <property type="match status" value="1"/>
</dbReference>
<dbReference type="PIRSF" id="PIRSF000505">
    <property type="entry name" value="EPSPS"/>
    <property type="match status" value="1"/>
</dbReference>
<comment type="pathway">
    <text evidence="1 7">Metabolic intermediate biosynthesis; chorismate biosynthesis; chorismate from D-erythrose 4-phosphate and phosphoenolpyruvate: step 6/7.</text>
</comment>
<organism evidence="9 10">
    <name type="scientific">Mucilaginibacter ximonensis</name>
    <dbReference type="NCBI Taxonomy" id="538021"/>
    <lineage>
        <taxon>Bacteria</taxon>
        <taxon>Pseudomonadati</taxon>
        <taxon>Bacteroidota</taxon>
        <taxon>Sphingobacteriia</taxon>
        <taxon>Sphingobacteriales</taxon>
        <taxon>Sphingobacteriaceae</taxon>
        <taxon>Mucilaginibacter</taxon>
    </lineage>
</organism>
<comment type="caution">
    <text evidence="7">Lacks conserved residue(s) required for the propagation of feature annotation.</text>
</comment>
<dbReference type="HAMAP" id="MF_00210">
    <property type="entry name" value="EPSP_synth"/>
    <property type="match status" value="1"/>
</dbReference>
<feature type="binding site" evidence="7">
    <location>
        <position position="191"/>
    </location>
    <ligand>
        <name>3-phosphoshikimate</name>
        <dbReference type="ChEBI" id="CHEBI:145989"/>
    </ligand>
</feature>
<feature type="binding site" evidence="7">
    <location>
        <position position="165"/>
    </location>
    <ligand>
        <name>3-phosphoshikimate</name>
        <dbReference type="ChEBI" id="CHEBI:145989"/>
    </ligand>
</feature>
<feature type="binding site" evidence="7">
    <location>
        <position position="307"/>
    </location>
    <ligand>
        <name>3-phosphoshikimate</name>
        <dbReference type="ChEBI" id="CHEBI:145989"/>
    </ligand>
</feature>
<dbReference type="InterPro" id="IPR001986">
    <property type="entry name" value="Enolpyruvate_Tfrase_dom"/>
</dbReference>
<evidence type="ECO:0000256" key="7">
    <source>
        <dbReference type="HAMAP-Rule" id="MF_00210"/>
    </source>
</evidence>
<comment type="function">
    <text evidence="7">Catalyzes the transfer of the enolpyruvyl moiety of phosphoenolpyruvate (PEP) to the 5-hydroxyl of shikimate-3-phosphate (S3P) to produce enolpyruvyl shikimate-3-phosphate and inorganic phosphate.</text>
</comment>
<keyword evidence="10" id="KW-1185">Reference proteome</keyword>
<dbReference type="CDD" id="cd01556">
    <property type="entry name" value="EPSP_synthase"/>
    <property type="match status" value="1"/>
</dbReference>
<evidence type="ECO:0000313" key="10">
    <source>
        <dbReference type="Proteomes" id="UP001597557"/>
    </source>
</evidence>
<dbReference type="NCBIfam" id="TIGR01356">
    <property type="entry name" value="aroA"/>
    <property type="match status" value="1"/>
</dbReference>
<evidence type="ECO:0000256" key="1">
    <source>
        <dbReference type="ARBA" id="ARBA00004811"/>
    </source>
</evidence>
<feature type="binding site" evidence="7">
    <location>
        <position position="88"/>
    </location>
    <ligand>
        <name>phosphoenolpyruvate</name>
        <dbReference type="ChEBI" id="CHEBI:58702"/>
    </ligand>
</feature>
<dbReference type="GO" id="GO:0003866">
    <property type="term" value="F:3-phosphoshikimate 1-carboxyvinyltransferase activity"/>
    <property type="evidence" value="ECO:0007669"/>
    <property type="project" value="UniProtKB-EC"/>
</dbReference>
<evidence type="ECO:0000256" key="3">
    <source>
        <dbReference type="ARBA" id="ARBA00022605"/>
    </source>
</evidence>
<feature type="binding site" evidence="7">
    <location>
        <position position="338"/>
    </location>
    <ligand>
        <name>phosphoenolpyruvate</name>
        <dbReference type="ChEBI" id="CHEBI:58702"/>
    </ligand>
</feature>